<sequence length="204" mass="23553">MYSVDKEQLKAKIIDEFKNGTIRDSLFPMISVYGIRDYSETVHSAGLNYITEIARHIQGVTALSECPVYPINQQYGHSMTREVRPDSVWYRQQDVKPILVSEFERFENSKGKHDKLREKFENLLLAYHQLGGDLPLILFVYWSYSGAIPKNIDKYISIFDEGFTLPNGRFIPGINSFVTDYLVFQAVASGTKENLTINEWIQVR</sequence>
<comment type="caution">
    <text evidence="1">The sequence shown here is derived from an EMBL/GenBank/DDBJ whole genome shotgun (WGS) entry which is preliminary data.</text>
</comment>
<proteinExistence type="predicted"/>
<organism evidence="1 2">
    <name type="scientific">Paranoxybacillus vitaminiphilus</name>
    <dbReference type="NCBI Taxonomy" id="581036"/>
    <lineage>
        <taxon>Bacteria</taxon>
        <taxon>Bacillati</taxon>
        <taxon>Bacillota</taxon>
        <taxon>Bacilli</taxon>
        <taxon>Bacillales</taxon>
        <taxon>Anoxybacillaceae</taxon>
        <taxon>Paranoxybacillus</taxon>
    </lineage>
</organism>
<name>A0A327YKN3_9BACL</name>
<reference evidence="1 2" key="1">
    <citation type="submission" date="2018-06" db="EMBL/GenBank/DDBJ databases">
        <title>Genomic Encyclopedia of Type Strains, Phase III (KMG-III): the genomes of soil and plant-associated and newly described type strains.</title>
        <authorList>
            <person name="Whitman W."/>
        </authorList>
    </citation>
    <scope>NUCLEOTIDE SEQUENCE [LARGE SCALE GENOMIC DNA]</scope>
    <source>
        <strain evidence="1 2">CGMCC 1.8979</strain>
    </source>
</reference>
<protein>
    <submittedName>
        <fullName evidence="1">Uncharacterized protein</fullName>
    </submittedName>
</protein>
<dbReference type="EMBL" id="QLMH01000008">
    <property type="protein sequence ID" value="RAK18839.1"/>
    <property type="molecule type" value="Genomic_DNA"/>
</dbReference>
<keyword evidence="2" id="KW-1185">Reference proteome</keyword>
<evidence type="ECO:0000313" key="1">
    <source>
        <dbReference type="EMBL" id="RAK18839.1"/>
    </source>
</evidence>
<accession>A0A327YKN3</accession>
<dbReference type="AlphaFoldDB" id="A0A327YKN3"/>
<dbReference type="Proteomes" id="UP000248555">
    <property type="component" value="Unassembled WGS sequence"/>
</dbReference>
<gene>
    <name evidence="1" type="ORF">B0I26_10814</name>
</gene>
<evidence type="ECO:0000313" key="2">
    <source>
        <dbReference type="Proteomes" id="UP000248555"/>
    </source>
</evidence>